<dbReference type="InterPro" id="IPR025463">
    <property type="entry name" value="DUF4314"/>
</dbReference>
<sequence length="305" mass="34987">MKLKEIREMYPEGTQIVLTEMAGESQMPYGLKGTVKFVDDAGQIHMSWENGSSLALNINEDTFEKVEAPEKISVILVEPGRYPKLIEIEDTLEAMQSLVEGDIEEYMPFEDEVAIICNDEGKMNGLPLNRAVYSEPENVEMSYPQLKAHFRQAEKERNHTTGYIVFTDDSFDKPYTEEQRTYVVSSNNKAFIEGMGGYSIYASSLDGSDKCVRLEAYMADEHGGKDGWKIEKCYVKDDSNREMLDIIAGKFFIAYAPIESEKFLSMPKELARKYEEKFKYPERFYKSLDGIEAKPYKPVSKDMER</sequence>
<dbReference type="OrthoDB" id="9813511at2"/>
<dbReference type="GeneID" id="98061586"/>
<protein>
    <submittedName>
        <fullName evidence="3">Uncharacterized protein</fullName>
    </submittedName>
</protein>
<evidence type="ECO:0000259" key="2">
    <source>
        <dbReference type="Pfam" id="PF14192"/>
    </source>
</evidence>
<feature type="domain" description="DUF3846" evidence="1">
    <location>
        <begin position="72"/>
        <end position="137"/>
    </location>
</feature>
<dbReference type="Pfam" id="PF14192">
    <property type="entry name" value="DUF4314"/>
    <property type="match status" value="1"/>
</dbReference>
<dbReference type="EMBL" id="CP020991">
    <property type="protein sequence ID" value="AUO18338.1"/>
    <property type="molecule type" value="Genomic_DNA"/>
</dbReference>
<accession>A0A2K9P192</accession>
<reference evidence="3 4" key="1">
    <citation type="submission" date="2017-04" db="EMBL/GenBank/DDBJ databases">
        <title>Monoglobus pectinilyticus 14 draft genome.</title>
        <authorList>
            <person name="Kim C."/>
            <person name="Rosendale D.I."/>
            <person name="Kelly W.J."/>
            <person name="Tannock G.W."/>
            <person name="Patchett M.L."/>
            <person name="Jordens J.Z."/>
        </authorList>
    </citation>
    <scope>NUCLEOTIDE SEQUENCE [LARGE SCALE GENOMIC DNA]</scope>
    <source>
        <strain evidence="3 4">14</strain>
    </source>
</reference>
<dbReference type="KEGG" id="mpec:B9O19_00154"/>
<dbReference type="AlphaFoldDB" id="A0A2K9P192"/>
<gene>
    <name evidence="3" type="ORF">B9O19_00154</name>
</gene>
<dbReference type="InterPro" id="IPR024559">
    <property type="entry name" value="DUF3846"/>
</dbReference>
<evidence type="ECO:0000313" key="4">
    <source>
        <dbReference type="Proteomes" id="UP000235589"/>
    </source>
</evidence>
<dbReference type="Pfam" id="PF12957">
    <property type="entry name" value="DUF3846"/>
    <property type="match status" value="1"/>
</dbReference>
<dbReference type="RefSeq" id="WP_102364678.1">
    <property type="nucleotide sequence ID" value="NZ_CP020991.1"/>
</dbReference>
<feature type="domain" description="DUF4314" evidence="2">
    <location>
        <begin position="2"/>
        <end position="66"/>
    </location>
</feature>
<keyword evidence="4" id="KW-1185">Reference proteome</keyword>
<proteinExistence type="predicted"/>
<name>A0A2K9P192_9FIRM</name>
<evidence type="ECO:0000259" key="1">
    <source>
        <dbReference type="Pfam" id="PF12957"/>
    </source>
</evidence>
<organism evidence="3 4">
    <name type="scientific">Monoglobus pectinilyticus</name>
    <dbReference type="NCBI Taxonomy" id="1981510"/>
    <lineage>
        <taxon>Bacteria</taxon>
        <taxon>Bacillati</taxon>
        <taxon>Bacillota</taxon>
        <taxon>Clostridia</taxon>
        <taxon>Monoglobales</taxon>
        <taxon>Monoglobaceae</taxon>
        <taxon>Monoglobus</taxon>
    </lineage>
</organism>
<evidence type="ECO:0000313" key="3">
    <source>
        <dbReference type="EMBL" id="AUO18338.1"/>
    </source>
</evidence>
<dbReference type="Proteomes" id="UP000235589">
    <property type="component" value="Chromosome"/>
</dbReference>